<dbReference type="AlphaFoldDB" id="A0AAV1RYP5"/>
<proteinExistence type="predicted"/>
<comment type="caution">
    <text evidence="1">The sequence shown here is derived from an EMBL/GenBank/DDBJ whole genome shotgun (WGS) entry which is preliminary data.</text>
</comment>
<reference evidence="1 2" key="1">
    <citation type="submission" date="2024-01" db="EMBL/GenBank/DDBJ databases">
        <authorList>
            <person name="Waweru B."/>
        </authorList>
    </citation>
    <scope>NUCLEOTIDE SEQUENCE [LARGE SCALE GENOMIC DNA]</scope>
</reference>
<keyword evidence="2" id="KW-1185">Reference proteome</keyword>
<dbReference type="Proteomes" id="UP001314170">
    <property type="component" value="Unassembled WGS sequence"/>
</dbReference>
<gene>
    <name evidence="1" type="ORF">DCAF_LOCUS16256</name>
</gene>
<dbReference type="EMBL" id="CAWUPB010001160">
    <property type="protein sequence ID" value="CAK7341381.1"/>
    <property type="molecule type" value="Genomic_DNA"/>
</dbReference>
<organism evidence="1 2">
    <name type="scientific">Dovyalis caffra</name>
    <dbReference type="NCBI Taxonomy" id="77055"/>
    <lineage>
        <taxon>Eukaryota</taxon>
        <taxon>Viridiplantae</taxon>
        <taxon>Streptophyta</taxon>
        <taxon>Embryophyta</taxon>
        <taxon>Tracheophyta</taxon>
        <taxon>Spermatophyta</taxon>
        <taxon>Magnoliopsida</taxon>
        <taxon>eudicotyledons</taxon>
        <taxon>Gunneridae</taxon>
        <taxon>Pentapetalae</taxon>
        <taxon>rosids</taxon>
        <taxon>fabids</taxon>
        <taxon>Malpighiales</taxon>
        <taxon>Salicaceae</taxon>
        <taxon>Flacourtieae</taxon>
        <taxon>Dovyalis</taxon>
    </lineage>
</organism>
<name>A0AAV1RYP5_9ROSI</name>
<sequence length="81" mass="8913">MLMYVEPKGLDNATINANNLPIDPLTGIASQEPNKGNLILGLTNPSMWAILIRSSNAPHQSHQGGILWIEHTSTMYKDMNL</sequence>
<protein>
    <submittedName>
        <fullName evidence="1">Uncharacterized protein</fullName>
    </submittedName>
</protein>
<accession>A0AAV1RYP5</accession>
<evidence type="ECO:0000313" key="2">
    <source>
        <dbReference type="Proteomes" id="UP001314170"/>
    </source>
</evidence>
<evidence type="ECO:0000313" key="1">
    <source>
        <dbReference type="EMBL" id="CAK7341381.1"/>
    </source>
</evidence>